<dbReference type="EMBL" id="BPQB01000004">
    <property type="protein sequence ID" value="GJE86617.1"/>
    <property type="molecule type" value="Genomic_DNA"/>
</dbReference>
<feature type="transmembrane region" description="Helical" evidence="1">
    <location>
        <begin position="154"/>
        <end position="174"/>
    </location>
</feature>
<feature type="transmembrane region" description="Helical" evidence="1">
    <location>
        <begin position="194"/>
        <end position="217"/>
    </location>
</feature>
<organism evidence="3 4">
    <name type="scientific">Phanerochaete sordida</name>
    <dbReference type="NCBI Taxonomy" id="48140"/>
    <lineage>
        <taxon>Eukaryota</taxon>
        <taxon>Fungi</taxon>
        <taxon>Dikarya</taxon>
        <taxon>Basidiomycota</taxon>
        <taxon>Agaricomycotina</taxon>
        <taxon>Agaricomycetes</taxon>
        <taxon>Polyporales</taxon>
        <taxon>Phanerochaetaceae</taxon>
        <taxon>Phanerochaete</taxon>
    </lineage>
</organism>
<gene>
    <name evidence="3" type="ORF">PsYK624_026970</name>
</gene>
<proteinExistence type="predicted"/>
<feature type="transmembrane region" description="Helical" evidence="1">
    <location>
        <begin position="12"/>
        <end position="30"/>
    </location>
</feature>
<feature type="transmembrane region" description="Helical" evidence="1">
    <location>
        <begin position="268"/>
        <end position="289"/>
    </location>
</feature>
<evidence type="ECO:0000259" key="2">
    <source>
        <dbReference type="Pfam" id="PF20151"/>
    </source>
</evidence>
<dbReference type="AlphaFoldDB" id="A0A9P3G0B9"/>
<dbReference type="Proteomes" id="UP000703269">
    <property type="component" value="Unassembled WGS sequence"/>
</dbReference>
<dbReference type="Pfam" id="PF20151">
    <property type="entry name" value="DUF6533"/>
    <property type="match status" value="1"/>
</dbReference>
<protein>
    <recommendedName>
        <fullName evidence="2">DUF6533 domain-containing protein</fullName>
    </recommendedName>
</protein>
<feature type="transmembrane region" description="Helical" evidence="1">
    <location>
        <begin position="51"/>
        <end position="69"/>
    </location>
</feature>
<name>A0A9P3G0B9_9APHY</name>
<feature type="domain" description="DUF6533" evidence="2">
    <location>
        <begin position="13"/>
        <end position="57"/>
    </location>
</feature>
<comment type="caution">
    <text evidence="3">The sequence shown here is derived from an EMBL/GenBank/DDBJ whole genome shotgun (WGS) entry which is preliminary data.</text>
</comment>
<keyword evidence="1" id="KW-0472">Membrane</keyword>
<evidence type="ECO:0000313" key="3">
    <source>
        <dbReference type="EMBL" id="GJE86617.1"/>
    </source>
</evidence>
<keyword evidence="1" id="KW-0812">Transmembrane</keyword>
<evidence type="ECO:0000313" key="4">
    <source>
        <dbReference type="Proteomes" id="UP000703269"/>
    </source>
</evidence>
<sequence length="381" mass="41173">MEIPLSQIYLDNYFHLVGVVILYYDHALTFRDEYAHIWRNPRAGASLLFLLNRYFAFFSNIVMTVGKFVRFRSVERFVFFSIHRRAQPISAVLGAPLEGSLFDGVLGTPSGVAQAPRAIWQQSSDDTLVQLALIVGIIQALRTYALYRRDQRIALLMIAVALSLAGVAIWAAIGPTPDVSLAIGCTIASPRHTAIRYATAWEALFVWDSVVFTLTLLKTYKERFRYAAVARGNDLLSLIVRDGAVYFAIMACAQCANSLTYYFCPPALIGTLCTFASSISVSMMSRLMLNLHRSARAPRLQSPPPHGPDLMTTLGVMTSGFGFAGASAPSSDATSAGAEAGADVLVGLDVLGTPKDGALEAGLVLCETRSGKGKARAADCG</sequence>
<keyword evidence="4" id="KW-1185">Reference proteome</keyword>
<dbReference type="OrthoDB" id="2686513at2759"/>
<evidence type="ECO:0000256" key="1">
    <source>
        <dbReference type="SAM" id="Phobius"/>
    </source>
</evidence>
<dbReference type="InterPro" id="IPR045340">
    <property type="entry name" value="DUF6533"/>
</dbReference>
<keyword evidence="1" id="KW-1133">Transmembrane helix</keyword>
<reference evidence="3 4" key="1">
    <citation type="submission" date="2021-08" db="EMBL/GenBank/DDBJ databases">
        <title>Draft Genome Sequence of Phanerochaete sordida strain YK-624.</title>
        <authorList>
            <person name="Mori T."/>
            <person name="Dohra H."/>
            <person name="Suzuki T."/>
            <person name="Kawagishi H."/>
            <person name="Hirai H."/>
        </authorList>
    </citation>
    <scope>NUCLEOTIDE SEQUENCE [LARGE SCALE GENOMIC DNA]</scope>
    <source>
        <strain evidence="3 4">YK-624</strain>
    </source>
</reference>
<accession>A0A9P3G0B9</accession>